<dbReference type="InterPro" id="IPR036249">
    <property type="entry name" value="Thioredoxin-like_sf"/>
</dbReference>
<comment type="similarity">
    <text evidence="1">Belongs to the protein disulfide isomerase family.</text>
</comment>
<keyword evidence="6" id="KW-1185">Reference proteome</keyword>
<dbReference type="CDD" id="cd02961">
    <property type="entry name" value="PDI_a_family"/>
    <property type="match status" value="1"/>
</dbReference>
<sequence>MRVLSLSAVCSLLLSAFAVEQIGAAPTFISDGDLLPTALLPRGPVGGKVPGLHLNSATFRPTVEHGAWLVEFYSPSCHHCQKFAPTWEDVVKMSGHFADSSDFRMARVDCMAQGDLCNEQKVKWYPSVKLYFDGQQKGDYSGDRTYDDLMNFVKAKAADYRQVREDRLKQQQP</sequence>
<evidence type="ECO:0000256" key="3">
    <source>
        <dbReference type="SAM" id="SignalP"/>
    </source>
</evidence>
<organism evidence="5 6">
    <name type="scientific">Tilletia horrida</name>
    <dbReference type="NCBI Taxonomy" id="155126"/>
    <lineage>
        <taxon>Eukaryota</taxon>
        <taxon>Fungi</taxon>
        <taxon>Dikarya</taxon>
        <taxon>Basidiomycota</taxon>
        <taxon>Ustilaginomycotina</taxon>
        <taxon>Exobasidiomycetes</taxon>
        <taxon>Tilletiales</taxon>
        <taxon>Tilletiaceae</taxon>
        <taxon>Tilletia</taxon>
    </lineage>
</organism>
<dbReference type="AlphaFoldDB" id="A0AAN6GVM2"/>
<evidence type="ECO:0000313" key="5">
    <source>
        <dbReference type="EMBL" id="KAK0558100.1"/>
    </source>
</evidence>
<evidence type="ECO:0000259" key="4">
    <source>
        <dbReference type="PROSITE" id="PS51352"/>
    </source>
</evidence>
<dbReference type="Proteomes" id="UP001176517">
    <property type="component" value="Unassembled WGS sequence"/>
</dbReference>
<evidence type="ECO:0000313" key="6">
    <source>
        <dbReference type="Proteomes" id="UP001176517"/>
    </source>
</evidence>
<proteinExistence type="inferred from homology"/>
<keyword evidence="2 3" id="KW-0732">Signal</keyword>
<dbReference type="PROSITE" id="PS51352">
    <property type="entry name" value="THIOREDOXIN_2"/>
    <property type="match status" value="1"/>
</dbReference>
<dbReference type="SUPFAM" id="SSF52833">
    <property type="entry name" value="Thioredoxin-like"/>
    <property type="match status" value="1"/>
</dbReference>
<dbReference type="Gene3D" id="3.40.30.10">
    <property type="entry name" value="Glutaredoxin"/>
    <property type="match status" value="1"/>
</dbReference>
<dbReference type="Pfam" id="PF00085">
    <property type="entry name" value="Thioredoxin"/>
    <property type="match status" value="1"/>
</dbReference>
<protein>
    <recommendedName>
        <fullName evidence="4">Thioredoxin domain-containing protein</fullName>
    </recommendedName>
</protein>
<dbReference type="GO" id="GO:0003756">
    <property type="term" value="F:protein disulfide isomerase activity"/>
    <property type="evidence" value="ECO:0007669"/>
    <property type="project" value="TreeGrafter"/>
</dbReference>
<evidence type="ECO:0000256" key="2">
    <source>
        <dbReference type="ARBA" id="ARBA00022729"/>
    </source>
</evidence>
<evidence type="ECO:0000256" key="1">
    <source>
        <dbReference type="ARBA" id="ARBA00006347"/>
    </source>
</evidence>
<accession>A0AAN6GVM2</accession>
<dbReference type="GO" id="GO:0006457">
    <property type="term" value="P:protein folding"/>
    <property type="evidence" value="ECO:0007669"/>
    <property type="project" value="TreeGrafter"/>
</dbReference>
<reference evidence="5" key="1">
    <citation type="journal article" date="2023" name="PhytoFront">
        <title>Draft Genome Resources of Seven Strains of Tilletia horrida, Causal Agent of Kernel Smut of Rice.</title>
        <authorList>
            <person name="Khanal S."/>
            <person name="Antony Babu S."/>
            <person name="Zhou X.G."/>
        </authorList>
    </citation>
    <scope>NUCLEOTIDE SEQUENCE</scope>
    <source>
        <strain evidence="5">TX6</strain>
    </source>
</reference>
<feature type="chain" id="PRO_5043032163" description="Thioredoxin domain-containing protein" evidence="3">
    <location>
        <begin position="25"/>
        <end position="173"/>
    </location>
</feature>
<name>A0AAN6GVM2_9BASI</name>
<dbReference type="PANTHER" id="PTHR45672">
    <property type="entry name" value="PROTEIN DISULFIDE-ISOMERASE C17H9.14C-RELATED"/>
    <property type="match status" value="1"/>
</dbReference>
<dbReference type="InterPro" id="IPR051063">
    <property type="entry name" value="PDI"/>
</dbReference>
<feature type="signal peptide" evidence="3">
    <location>
        <begin position="1"/>
        <end position="24"/>
    </location>
</feature>
<dbReference type="GO" id="GO:0005783">
    <property type="term" value="C:endoplasmic reticulum"/>
    <property type="evidence" value="ECO:0007669"/>
    <property type="project" value="TreeGrafter"/>
</dbReference>
<feature type="domain" description="Thioredoxin" evidence="4">
    <location>
        <begin position="29"/>
        <end position="158"/>
    </location>
</feature>
<gene>
    <name evidence="5" type="ORF">OC846_000093</name>
</gene>
<comment type="caution">
    <text evidence="5">The sequence shown here is derived from an EMBL/GenBank/DDBJ whole genome shotgun (WGS) entry which is preliminary data.</text>
</comment>
<dbReference type="PANTHER" id="PTHR45672:SF3">
    <property type="entry name" value="THIOREDOXIN DOMAIN-CONTAINING PROTEIN 5"/>
    <property type="match status" value="1"/>
</dbReference>
<dbReference type="EMBL" id="JAPDMZ010000001">
    <property type="protein sequence ID" value="KAK0558100.1"/>
    <property type="molecule type" value="Genomic_DNA"/>
</dbReference>
<dbReference type="InterPro" id="IPR013766">
    <property type="entry name" value="Thioredoxin_domain"/>
</dbReference>